<dbReference type="SUPFAM" id="SSF56672">
    <property type="entry name" value="DNA/RNA polymerases"/>
    <property type="match status" value="1"/>
</dbReference>
<evidence type="ECO:0000313" key="2">
    <source>
        <dbReference type="Proteomes" id="UP000663879"/>
    </source>
</evidence>
<sequence>MSKPLWDLLKNDSKFEWIDIHQSSFEKIKNGVIDSISYFDPNWNTQVTVNAGPEGIGGVLTQNDPNDKHQIDTAGSLSVKLAHEGHQDSDRKNITTDQSLINVNLLTNQLFQIVEQSNINGEGSIEITSDGQINQIDPNNISVQATITVYTDNGDTNIEQRRSARIADKSKSQYLLEIIKKRLINIKG</sequence>
<dbReference type="EMBL" id="CAJNOC010006618">
    <property type="protein sequence ID" value="CAF1081902.1"/>
    <property type="molecule type" value="Genomic_DNA"/>
</dbReference>
<dbReference type="OrthoDB" id="6772952at2759"/>
<dbReference type="Proteomes" id="UP000663879">
    <property type="component" value="Unassembled WGS sequence"/>
</dbReference>
<dbReference type="InterPro" id="IPR043502">
    <property type="entry name" value="DNA/RNA_pol_sf"/>
</dbReference>
<protein>
    <submittedName>
        <fullName evidence="1">Uncharacterized protein</fullName>
    </submittedName>
</protein>
<comment type="caution">
    <text evidence="1">The sequence shown here is derived from an EMBL/GenBank/DDBJ whole genome shotgun (WGS) entry which is preliminary data.</text>
</comment>
<reference evidence="1" key="1">
    <citation type="submission" date="2021-02" db="EMBL/GenBank/DDBJ databases">
        <authorList>
            <person name="Nowell W R."/>
        </authorList>
    </citation>
    <scope>NUCLEOTIDE SEQUENCE</scope>
    <source>
        <strain evidence="1">Ploen Becks lab</strain>
    </source>
</reference>
<keyword evidence="2" id="KW-1185">Reference proteome</keyword>
<gene>
    <name evidence="1" type="ORF">OXX778_LOCUS20231</name>
</gene>
<name>A0A814MNL6_9BILA</name>
<proteinExistence type="predicted"/>
<dbReference type="AlphaFoldDB" id="A0A814MNL6"/>
<evidence type="ECO:0000313" key="1">
    <source>
        <dbReference type="EMBL" id="CAF1081902.1"/>
    </source>
</evidence>
<accession>A0A814MNL6</accession>
<organism evidence="1 2">
    <name type="scientific">Brachionus calyciflorus</name>
    <dbReference type="NCBI Taxonomy" id="104777"/>
    <lineage>
        <taxon>Eukaryota</taxon>
        <taxon>Metazoa</taxon>
        <taxon>Spiralia</taxon>
        <taxon>Gnathifera</taxon>
        <taxon>Rotifera</taxon>
        <taxon>Eurotatoria</taxon>
        <taxon>Monogononta</taxon>
        <taxon>Pseudotrocha</taxon>
        <taxon>Ploima</taxon>
        <taxon>Brachionidae</taxon>
        <taxon>Brachionus</taxon>
    </lineage>
</organism>